<evidence type="ECO:0000256" key="3">
    <source>
        <dbReference type="ARBA" id="ARBA00022989"/>
    </source>
</evidence>
<dbReference type="Pfam" id="PF01284">
    <property type="entry name" value="MARVEL"/>
    <property type="match status" value="1"/>
</dbReference>
<proteinExistence type="predicted"/>
<feature type="transmembrane region" description="Helical" evidence="6">
    <location>
        <begin position="199"/>
        <end position="222"/>
    </location>
</feature>
<sequence>MSNPFEEDTHGPRYGNAYDNTPMVSPPPATFGSPALPPRNKPPVPAAAPVVGGSPYGTQRMPSPSDYHQTSLPTTNAWQESNKTLDEDRNAWSSSPTPHQNAYQYTGTAYGNTATGSENVYSPQPAAATINEQSHKIETPMAVSDNEATYNNKHTSLYSKIRFYIRIALLIAGIGHLGFAAGASPYSNVEVPFDNKACFYYLFAVAILSIIYSIYHIFFFFFRRFGKAEKMKRTILILCDLLMTLLWGIGIIVEIAKFTCKIGSQDGWCNFYNTSIFFGFVSFVLYIIMLGWDAVGGCCKNRKK</sequence>
<evidence type="ECO:0000313" key="9">
    <source>
        <dbReference type="Proteomes" id="UP000603453"/>
    </source>
</evidence>
<feature type="compositionally biased region" description="Polar residues" evidence="5">
    <location>
        <begin position="60"/>
        <end position="71"/>
    </location>
</feature>
<name>A0A8H7QYY7_9FUNG</name>
<keyword evidence="4 6" id="KW-0472">Membrane</keyword>
<feature type="transmembrane region" description="Helical" evidence="6">
    <location>
        <begin position="234"/>
        <end position="256"/>
    </location>
</feature>
<evidence type="ECO:0000256" key="4">
    <source>
        <dbReference type="ARBA" id="ARBA00023136"/>
    </source>
</evidence>
<evidence type="ECO:0000259" key="7">
    <source>
        <dbReference type="Pfam" id="PF01284"/>
    </source>
</evidence>
<reference evidence="8" key="1">
    <citation type="submission" date="2020-12" db="EMBL/GenBank/DDBJ databases">
        <title>Metabolic potential, ecology and presence of endohyphal bacteria is reflected in genomic diversity of Mucoromycotina.</title>
        <authorList>
            <person name="Muszewska A."/>
            <person name="Okrasinska A."/>
            <person name="Steczkiewicz K."/>
            <person name="Drgas O."/>
            <person name="Orlowska M."/>
            <person name="Perlinska-Lenart U."/>
            <person name="Aleksandrzak-Piekarczyk T."/>
            <person name="Szatraj K."/>
            <person name="Zielenkiewicz U."/>
            <person name="Pilsyk S."/>
            <person name="Malc E."/>
            <person name="Mieczkowski P."/>
            <person name="Kruszewska J.S."/>
            <person name="Biernat P."/>
            <person name="Pawlowska J."/>
        </authorList>
    </citation>
    <scope>NUCLEOTIDE SEQUENCE</scope>
    <source>
        <strain evidence="8">WA0000017839</strain>
    </source>
</reference>
<comment type="subcellular location">
    <subcellularLocation>
        <location evidence="1">Membrane</location>
        <topology evidence="1">Multi-pass membrane protein</topology>
    </subcellularLocation>
</comment>
<comment type="caution">
    <text evidence="8">The sequence shown here is derived from an EMBL/GenBank/DDBJ whole genome shotgun (WGS) entry which is preliminary data.</text>
</comment>
<evidence type="ECO:0000313" key="8">
    <source>
        <dbReference type="EMBL" id="KAG2201243.1"/>
    </source>
</evidence>
<feature type="compositionally biased region" description="Pro residues" evidence="5">
    <location>
        <begin position="24"/>
        <end position="46"/>
    </location>
</feature>
<keyword evidence="2 6" id="KW-0812">Transmembrane</keyword>
<feature type="transmembrane region" description="Helical" evidence="6">
    <location>
        <begin position="276"/>
        <end position="295"/>
    </location>
</feature>
<dbReference type="InterPro" id="IPR008253">
    <property type="entry name" value="Marvel"/>
</dbReference>
<feature type="region of interest" description="Disordered" evidence="5">
    <location>
        <begin position="1"/>
        <end position="71"/>
    </location>
</feature>
<dbReference type="EMBL" id="JAEPRD010000073">
    <property type="protein sequence ID" value="KAG2201243.1"/>
    <property type="molecule type" value="Genomic_DNA"/>
</dbReference>
<evidence type="ECO:0000256" key="6">
    <source>
        <dbReference type="SAM" id="Phobius"/>
    </source>
</evidence>
<evidence type="ECO:0000256" key="1">
    <source>
        <dbReference type="ARBA" id="ARBA00004141"/>
    </source>
</evidence>
<feature type="domain" description="MARVEL" evidence="7">
    <location>
        <begin position="164"/>
        <end position="288"/>
    </location>
</feature>
<gene>
    <name evidence="8" type="ORF">INT47_006746</name>
</gene>
<evidence type="ECO:0000256" key="2">
    <source>
        <dbReference type="ARBA" id="ARBA00022692"/>
    </source>
</evidence>
<evidence type="ECO:0000256" key="5">
    <source>
        <dbReference type="SAM" id="MobiDB-lite"/>
    </source>
</evidence>
<protein>
    <recommendedName>
        <fullName evidence="7">MARVEL domain-containing protein</fullName>
    </recommendedName>
</protein>
<dbReference type="Proteomes" id="UP000603453">
    <property type="component" value="Unassembled WGS sequence"/>
</dbReference>
<dbReference type="OrthoDB" id="3253553at2759"/>
<feature type="compositionally biased region" description="Low complexity" evidence="5">
    <location>
        <begin position="47"/>
        <end position="57"/>
    </location>
</feature>
<feature type="transmembrane region" description="Helical" evidence="6">
    <location>
        <begin position="163"/>
        <end position="187"/>
    </location>
</feature>
<keyword evidence="3 6" id="KW-1133">Transmembrane helix</keyword>
<organism evidence="8 9">
    <name type="scientific">Mucor saturninus</name>
    <dbReference type="NCBI Taxonomy" id="64648"/>
    <lineage>
        <taxon>Eukaryota</taxon>
        <taxon>Fungi</taxon>
        <taxon>Fungi incertae sedis</taxon>
        <taxon>Mucoromycota</taxon>
        <taxon>Mucoromycotina</taxon>
        <taxon>Mucoromycetes</taxon>
        <taxon>Mucorales</taxon>
        <taxon>Mucorineae</taxon>
        <taxon>Mucoraceae</taxon>
        <taxon>Mucor</taxon>
    </lineage>
</organism>
<accession>A0A8H7QYY7</accession>
<keyword evidence="9" id="KW-1185">Reference proteome</keyword>
<dbReference type="AlphaFoldDB" id="A0A8H7QYY7"/>
<dbReference type="GO" id="GO:0016020">
    <property type="term" value="C:membrane"/>
    <property type="evidence" value="ECO:0007669"/>
    <property type="project" value="UniProtKB-SubCell"/>
</dbReference>